<dbReference type="GO" id="GO:0003677">
    <property type="term" value="F:DNA binding"/>
    <property type="evidence" value="ECO:0007669"/>
    <property type="project" value="UniProtKB-KW"/>
</dbReference>
<feature type="region of interest" description="Disordered" evidence="13">
    <location>
        <begin position="14"/>
        <end position="35"/>
    </location>
</feature>
<dbReference type="GO" id="GO:0008270">
    <property type="term" value="F:zinc ion binding"/>
    <property type="evidence" value="ECO:0007669"/>
    <property type="project" value="UniProtKB-KW"/>
</dbReference>
<dbReference type="PROSITE" id="PS50157">
    <property type="entry name" value="ZINC_FINGER_C2H2_2"/>
    <property type="match status" value="3"/>
</dbReference>
<keyword evidence="16" id="KW-1185">Reference proteome</keyword>
<evidence type="ECO:0000259" key="14">
    <source>
        <dbReference type="PROSITE" id="PS50157"/>
    </source>
</evidence>
<dbReference type="SUPFAM" id="SSF57667">
    <property type="entry name" value="beta-beta-alpha zinc fingers"/>
    <property type="match status" value="2"/>
</dbReference>
<dbReference type="PANTHER" id="PTHR16515">
    <property type="entry name" value="PR DOMAIN ZINC FINGER PROTEIN"/>
    <property type="match status" value="1"/>
</dbReference>
<feature type="domain" description="C2H2-type" evidence="14">
    <location>
        <begin position="215"/>
        <end position="242"/>
    </location>
</feature>
<name>A0A8C6LNU2_NOTFU</name>
<keyword evidence="5" id="KW-0677">Repeat</keyword>
<evidence type="ECO:0000256" key="5">
    <source>
        <dbReference type="ARBA" id="ARBA00022737"/>
    </source>
</evidence>
<evidence type="ECO:0000256" key="11">
    <source>
        <dbReference type="ARBA" id="ARBA00023242"/>
    </source>
</evidence>
<dbReference type="Gene3D" id="3.30.160.60">
    <property type="entry name" value="Classic Zinc Finger"/>
    <property type="match status" value="3"/>
</dbReference>
<dbReference type="Pfam" id="PF00096">
    <property type="entry name" value="zf-C2H2"/>
    <property type="match status" value="3"/>
</dbReference>
<dbReference type="GO" id="GO:0010468">
    <property type="term" value="P:regulation of gene expression"/>
    <property type="evidence" value="ECO:0007669"/>
    <property type="project" value="TreeGrafter"/>
</dbReference>
<keyword evidence="9" id="KW-0238">DNA-binding</keyword>
<dbReference type="SMART" id="SM00355">
    <property type="entry name" value="ZnF_C2H2"/>
    <property type="match status" value="4"/>
</dbReference>
<dbReference type="AlphaFoldDB" id="A0A8C6LNU2"/>
<sequence>VSAFPTAVLKMALVKEDPEEQSDVDQQNPEHLHIKEEEEELCTSLEGEQLHLEQETDAVRFPFTAVSIKSEDDAEKPVLSQLHHQQIEDRDVPTSSSDDQMTAGTECGKQFFQKWSLQTHLRVMGHSAISSSDCLVNKCDGVKQPIDSRRKAQTELKLFSCDDCGKRFGTKSNLNSHMNVHTGQKRFACELCGQRFSHKTSLNRHLRVHTGQKPFACGHCGQRFSRKTTLNTHRRVHTGQKPFRYSEVSCHHYSHVFGPR</sequence>
<dbReference type="Proteomes" id="UP000694548">
    <property type="component" value="Unassembled WGS sequence"/>
</dbReference>
<reference evidence="15" key="1">
    <citation type="submission" date="2025-08" db="UniProtKB">
        <authorList>
            <consortium name="Ensembl"/>
        </authorList>
    </citation>
    <scope>IDENTIFICATION</scope>
</reference>
<dbReference type="PANTHER" id="PTHR16515:SF49">
    <property type="entry name" value="GASTRULA ZINC FINGER PROTEIN XLCGF49.1-LIKE-RELATED"/>
    <property type="match status" value="1"/>
</dbReference>
<dbReference type="FunFam" id="3.30.160.60:FF:000966">
    <property type="entry name" value="ZFP90 zinc finger protein"/>
    <property type="match status" value="1"/>
</dbReference>
<comment type="similarity">
    <text evidence="3">Belongs to the krueppel C2H2-type zinc-finger protein family.</text>
</comment>
<evidence type="ECO:0000256" key="2">
    <source>
        <dbReference type="ARBA" id="ARBA00004123"/>
    </source>
</evidence>
<keyword evidence="10" id="KW-0804">Transcription</keyword>
<evidence type="ECO:0000256" key="12">
    <source>
        <dbReference type="PROSITE-ProRule" id="PRU00042"/>
    </source>
</evidence>
<keyword evidence="6 12" id="KW-0863">Zinc-finger</keyword>
<dbReference type="InterPro" id="IPR013087">
    <property type="entry name" value="Znf_C2H2_type"/>
</dbReference>
<dbReference type="Ensembl" id="ENSNFUT00015022789.1">
    <property type="protein sequence ID" value="ENSNFUP00015021773.1"/>
    <property type="gene ID" value="ENSNFUG00015010567.1"/>
</dbReference>
<dbReference type="PROSITE" id="PS00028">
    <property type="entry name" value="ZINC_FINGER_C2H2_1"/>
    <property type="match status" value="3"/>
</dbReference>
<feature type="domain" description="C2H2-type" evidence="14">
    <location>
        <begin position="159"/>
        <end position="186"/>
    </location>
</feature>
<feature type="region of interest" description="Disordered" evidence="13">
    <location>
        <begin position="72"/>
        <end position="103"/>
    </location>
</feature>
<proteinExistence type="inferred from homology"/>
<keyword evidence="4" id="KW-0479">Metal-binding</keyword>
<evidence type="ECO:0000256" key="1">
    <source>
        <dbReference type="ARBA" id="ARBA00003767"/>
    </source>
</evidence>
<accession>A0A8C6LNU2</accession>
<comment type="subcellular location">
    <subcellularLocation>
        <location evidence="2">Nucleus</location>
    </subcellularLocation>
</comment>
<protein>
    <recommendedName>
        <fullName evidence="14">C2H2-type domain-containing protein</fullName>
    </recommendedName>
</protein>
<dbReference type="InterPro" id="IPR036236">
    <property type="entry name" value="Znf_C2H2_sf"/>
</dbReference>
<feature type="domain" description="C2H2-type" evidence="14">
    <location>
        <begin position="187"/>
        <end position="214"/>
    </location>
</feature>
<keyword evidence="8" id="KW-0805">Transcription regulation</keyword>
<evidence type="ECO:0000256" key="4">
    <source>
        <dbReference type="ARBA" id="ARBA00022723"/>
    </source>
</evidence>
<dbReference type="GeneTree" id="ENSGT01150000286936"/>
<dbReference type="FunFam" id="3.30.160.60:FF:000557">
    <property type="entry name" value="zinc finger and SCAN domain-containing protein 29"/>
    <property type="match status" value="1"/>
</dbReference>
<reference evidence="15" key="2">
    <citation type="submission" date="2025-09" db="UniProtKB">
        <authorList>
            <consortium name="Ensembl"/>
        </authorList>
    </citation>
    <scope>IDENTIFICATION</scope>
</reference>
<comment type="function">
    <text evidence="1">May be involved in transcriptional regulation.</text>
</comment>
<dbReference type="InterPro" id="IPR050331">
    <property type="entry name" value="Zinc_finger"/>
</dbReference>
<dbReference type="GO" id="GO:0005634">
    <property type="term" value="C:nucleus"/>
    <property type="evidence" value="ECO:0007669"/>
    <property type="project" value="UniProtKB-SubCell"/>
</dbReference>
<evidence type="ECO:0000256" key="9">
    <source>
        <dbReference type="ARBA" id="ARBA00023125"/>
    </source>
</evidence>
<evidence type="ECO:0000256" key="7">
    <source>
        <dbReference type="ARBA" id="ARBA00022833"/>
    </source>
</evidence>
<feature type="compositionally biased region" description="Polar residues" evidence="13">
    <location>
        <begin position="93"/>
        <end position="103"/>
    </location>
</feature>
<dbReference type="FunFam" id="3.30.160.60:FF:000100">
    <property type="entry name" value="Zinc finger 45-like"/>
    <property type="match status" value="1"/>
</dbReference>
<evidence type="ECO:0000256" key="3">
    <source>
        <dbReference type="ARBA" id="ARBA00006991"/>
    </source>
</evidence>
<evidence type="ECO:0000256" key="8">
    <source>
        <dbReference type="ARBA" id="ARBA00023015"/>
    </source>
</evidence>
<evidence type="ECO:0000256" key="13">
    <source>
        <dbReference type="SAM" id="MobiDB-lite"/>
    </source>
</evidence>
<evidence type="ECO:0000313" key="16">
    <source>
        <dbReference type="Proteomes" id="UP000694548"/>
    </source>
</evidence>
<organism evidence="15 16">
    <name type="scientific">Nothobranchius furzeri</name>
    <name type="common">Turquoise killifish</name>
    <dbReference type="NCBI Taxonomy" id="105023"/>
    <lineage>
        <taxon>Eukaryota</taxon>
        <taxon>Metazoa</taxon>
        <taxon>Chordata</taxon>
        <taxon>Craniata</taxon>
        <taxon>Vertebrata</taxon>
        <taxon>Euteleostomi</taxon>
        <taxon>Actinopterygii</taxon>
        <taxon>Neopterygii</taxon>
        <taxon>Teleostei</taxon>
        <taxon>Neoteleostei</taxon>
        <taxon>Acanthomorphata</taxon>
        <taxon>Ovalentaria</taxon>
        <taxon>Atherinomorphae</taxon>
        <taxon>Cyprinodontiformes</taxon>
        <taxon>Nothobranchiidae</taxon>
        <taxon>Nothobranchius</taxon>
    </lineage>
</organism>
<keyword evidence="7" id="KW-0862">Zinc</keyword>
<keyword evidence="11" id="KW-0539">Nucleus</keyword>
<evidence type="ECO:0000256" key="6">
    <source>
        <dbReference type="ARBA" id="ARBA00022771"/>
    </source>
</evidence>
<evidence type="ECO:0000256" key="10">
    <source>
        <dbReference type="ARBA" id="ARBA00023163"/>
    </source>
</evidence>
<evidence type="ECO:0000313" key="15">
    <source>
        <dbReference type="Ensembl" id="ENSNFUP00015021773.1"/>
    </source>
</evidence>